<feature type="region of interest" description="Disordered" evidence="1">
    <location>
        <begin position="183"/>
        <end position="221"/>
    </location>
</feature>
<evidence type="ECO:0000256" key="1">
    <source>
        <dbReference type="SAM" id="MobiDB-lite"/>
    </source>
</evidence>
<dbReference type="Proteomes" id="UP001255856">
    <property type="component" value="Unassembled WGS sequence"/>
</dbReference>
<sequence>MAPPSPGACHVLAFPSRAEYINVPLALAGQSALRAVAENRPQLPKLDPAVARAKSAAMTHKVYLFVCCHGARDARCGERGPALLAALRDAFRRRGAGAHVAVAATSHIGGHEFAGNVVCYGPAHPCDGDWFGGLDAARADAFAEAFLAMEVGCDGGAEHAVLRRWWRGRMGLSQAEQEALFDAGGAVEDAEIDGDPDEDVEEEEMEDEADDGIGGEFGPLK</sequence>
<dbReference type="PANTHER" id="PTHR31902">
    <property type="entry name" value="ACTIN PATCHES DISTAL PROTEIN 1"/>
    <property type="match status" value="1"/>
</dbReference>
<gene>
    <name evidence="2" type="ORF">QBZ16_000956</name>
</gene>
<reference evidence="2" key="1">
    <citation type="submission" date="2021-01" db="EMBL/GenBank/DDBJ databases">
        <authorList>
            <person name="Eckstrom K.M.E."/>
        </authorList>
    </citation>
    <scope>NUCLEOTIDE SEQUENCE</scope>
    <source>
        <strain evidence="2">UVCC 0001</strain>
    </source>
</reference>
<dbReference type="Pfam" id="PF06999">
    <property type="entry name" value="Suc_Fer-like"/>
    <property type="match status" value="1"/>
</dbReference>
<accession>A0AAD9IDY7</accession>
<protein>
    <submittedName>
        <fullName evidence="2">Uncharacterized protein</fullName>
    </submittedName>
</protein>
<dbReference type="InterPro" id="IPR009737">
    <property type="entry name" value="Aim32/Apd1-like"/>
</dbReference>
<name>A0AAD9IDY7_PROWI</name>
<feature type="compositionally biased region" description="Acidic residues" evidence="1">
    <location>
        <begin position="188"/>
        <end position="213"/>
    </location>
</feature>
<dbReference type="SUPFAM" id="SSF52833">
    <property type="entry name" value="Thioredoxin-like"/>
    <property type="match status" value="1"/>
</dbReference>
<evidence type="ECO:0000313" key="3">
    <source>
        <dbReference type="Proteomes" id="UP001255856"/>
    </source>
</evidence>
<dbReference type="AlphaFoldDB" id="A0AAD9IDY7"/>
<comment type="caution">
    <text evidence="2">The sequence shown here is derived from an EMBL/GenBank/DDBJ whole genome shotgun (WGS) entry which is preliminary data.</text>
</comment>
<dbReference type="Gene3D" id="3.40.30.10">
    <property type="entry name" value="Glutaredoxin"/>
    <property type="match status" value="1"/>
</dbReference>
<dbReference type="EMBL" id="JASFZW010000010">
    <property type="protein sequence ID" value="KAK2076431.1"/>
    <property type="molecule type" value="Genomic_DNA"/>
</dbReference>
<evidence type="ECO:0000313" key="2">
    <source>
        <dbReference type="EMBL" id="KAK2076431.1"/>
    </source>
</evidence>
<proteinExistence type="predicted"/>
<dbReference type="InterPro" id="IPR036249">
    <property type="entry name" value="Thioredoxin-like_sf"/>
</dbReference>
<organism evidence="2 3">
    <name type="scientific">Prototheca wickerhamii</name>
    <dbReference type="NCBI Taxonomy" id="3111"/>
    <lineage>
        <taxon>Eukaryota</taxon>
        <taxon>Viridiplantae</taxon>
        <taxon>Chlorophyta</taxon>
        <taxon>core chlorophytes</taxon>
        <taxon>Trebouxiophyceae</taxon>
        <taxon>Chlorellales</taxon>
        <taxon>Chlorellaceae</taxon>
        <taxon>Prototheca</taxon>
    </lineage>
</organism>
<keyword evidence="3" id="KW-1185">Reference proteome</keyword>